<evidence type="ECO:0000313" key="5">
    <source>
        <dbReference type="EMBL" id="SMD01134.1"/>
    </source>
</evidence>
<keyword evidence="2" id="KW-0812">Transmembrane</keyword>
<dbReference type="Pfam" id="PF02080">
    <property type="entry name" value="TrkA_C"/>
    <property type="match status" value="1"/>
</dbReference>
<dbReference type="InterPro" id="IPR003148">
    <property type="entry name" value="RCK_N"/>
</dbReference>
<dbReference type="Gene3D" id="3.30.70.1450">
    <property type="entry name" value="Regulator of K+ conductance, C-terminal domain"/>
    <property type="match status" value="1"/>
</dbReference>
<dbReference type="GO" id="GO:0006813">
    <property type="term" value="P:potassium ion transport"/>
    <property type="evidence" value="ECO:0007669"/>
    <property type="project" value="InterPro"/>
</dbReference>
<keyword evidence="2" id="KW-0472">Membrane</keyword>
<keyword evidence="5" id="KW-0407">Ion channel</keyword>
<feature type="transmembrane region" description="Helical" evidence="2">
    <location>
        <begin position="33"/>
        <end position="51"/>
    </location>
</feature>
<evidence type="ECO:0000259" key="4">
    <source>
        <dbReference type="PROSITE" id="PS51202"/>
    </source>
</evidence>
<accession>A0A1W2DUG9</accession>
<dbReference type="Proteomes" id="UP000192738">
    <property type="component" value="Unassembled WGS sequence"/>
</dbReference>
<dbReference type="STRING" id="112901.SAMN04488500_11869"/>
<dbReference type="SUPFAM" id="SSF81324">
    <property type="entry name" value="Voltage-gated potassium channels"/>
    <property type="match status" value="1"/>
</dbReference>
<evidence type="ECO:0000256" key="2">
    <source>
        <dbReference type="SAM" id="Phobius"/>
    </source>
</evidence>
<dbReference type="SUPFAM" id="SSF116726">
    <property type="entry name" value="TrkA C-terminal domain-like"/>
    <property type="match status" value="1"/>
</dbReference>
<keyword evidence="5" id="KW-0406">Ion transport</keyword>
<dbReference type="Gene3D" id="3.40.50.720">
    <property type="entry name" value="NAD(P)-binding Rossmann-like Domain"/>
    <property type="match status" value="1"/>
</dbReference>
<dbReference type="InterPro" id="IPR036291">
    <property type="entry name" value="NAD(P)-bd_dom_sf"/>
</dbReference>
<dbReference type="PROSITE" id="PS51202">
    <property type="entry name" value="RCK_C"/>
    <property type="match status" value="1"/>
</dbReference>
<keyword evidence="2" id="KW-1133">Transmembrane helix</keyword>
<protein>
    <submittedName>
        <fullName evidence="5">Voltage-gated potassium channel</fullName>
    </submittedName>
</protein>
<dbReference type="SUPFAM" id="SSF51735">
    <property type="entry name" value="NAD(P)-binding Rossmann-fold domains"/>
    <property type="match status" value="1"/>
</dbReference>
<feature type="domain" description="RCK C-terminal" evidence="4">
    <location>
        <begin position="246"/>
        <end position="330"/>
    </location>
</feature>
<dbReference type="PROSITE" id="PS51201">
    <property type="entry name" value="RCK_N"/>
    <property type="match status" value="1"/>
</dbReference>
<feature type="transmembrane region" description="Helical" evidence="2">
    <location>
        <begin position="63"/>
        <end position="85"/>
    </location>
</feature>
<dbReference type="Gene3D" id="1.10.287.70">
    <property type="match status" value="1"/>
</dbReference>
<dbReference type="RefSeq" id="WP_245824046.1">
    <property type="nucleotide sequence ID" value="NZ_CP155572.1"/>
</dbReference>
<dbReference type="InterPro" id="IPR036721">
    <property type="entry name" value="RCK_C_sf"/>
</dbReference>
<feature type="transmembrane region" description="Helical" evidence="2">
    <location>
        <begin position="7"/>
        <end position="27"/>
    </location>
</feature>
<name>A0A1W2DUG9_9FIRM</name>
<dbReference type="PANTHER" id="PTHR43833:SF9">
    <property type="entry name" value="POTASSIUM CHANNEL PROTEIN YUGO-RELATED"/>
    <property type="match status" value="1"/>
</dbReference>
<keyword evidence="5" id="KW-0813">Transport</keyword>
<dbReference type="PANTHER" id="PTHR43833">
    <property type="entry name" value="POTASSIUM CHANNEL PROTEIN 2-RELATED-RELATED"/>
    <property type="match status" value="1"/>
</dbReference>
<feature type="domain" description="RCK N-terminal" evidence="3">
    <location>
        <begin position="106"/>
        <end position="223"/>
    </location>
</feature>
<comment type="subcellular location">
    <subcellularLocation>
        <location evidence="1">Cell membrane</location>
        <topology evidence="1">Multi-pass membrane protein</topology>
    </subcellularLocation>
</comment>
<reference evidence="5 6" key="1">
    <citation type="submission" date="2017-04" db="EMBL/GenBank/DDBJ databases">
        <authorList>
            <person name="Afonso C.L."/>
            <person name="Miller P.J."/>
            <person name="Scott M.A."/>
            <person name="Spackman E."/>
            <person name="Goraichik I."/>
            <person name="Dimitrov K.M."/>
            <person name="Suarez D.L."/>
            <person name="Swayne D.E."/>
        </authorList>
    </citation>
    <scope>NUCLEOTIDE SEQUENCE [LARGE SCALE GENOMIC DNA]</scope>
    <source>
        <strain evidence="5 6">DSM 5090</strain>
    </source>
</reference>
<evidence type="ECO:0000256" key="1">
    <source>
        <dbReference type="ARBA" id="ARBA00004651"/>
    </source>
</evidence>
<dbReference type="Pfam" id="PF07885">
    <property type="entry name" value="Ion_trans_2"/>
    <property type="match status" value="1"/>
</dbReference>
<dbReference type="InterPro" id="IPR006037">
    <property type="entry name" value="RCK_C"/>
</dbReference>
<organism evidence="5 6">
    <name type="scientific">Sporomusa malonica</name>
    <dbReference type="NCBI Taxonomy" id="112901"/>
    <lineage>
        <taxon>Bacteria</taxon>
        <taxon>Bacillati</taxon>
        <taxon>Bacillota</taxon>
        <taxon>Negativicutes</taxon>
        <taxon>Selenomonadales</taxon>
        <taxon>Sporomusaceae</taxon>
        <taxon>Sporomusa</taxon>
    </lineage>
</organism>
<dbReference type="InterPro" id="IPR013099">
    <property type="entry name" value="K_chnl_dom"/>
</dbReference>
<gene>
    <name evidence="5" type="ORF">SAMN04488500_11869</name>
</gene>
<dbReference type="GO" id="GO:0005886">
    <property type="term" value="C:plasma membrane"/>
    <property type="evidence" value="ECO:0007669"/>
    <property type="project" value="UniProtKB-SubCell"/>
</dbReference>
<dbReference type="Pfam" id="PF02254">
    <property type="entry name" value="TrkA_N"/>
    <property type="match status" value="1"/>
</dbReference>
<dbReference type="AlphaFoldDB" id="A0A1W2DUG9"/>
<dbReference type="EMBL" id="FWXI01000018">
    <property type="protein sequence ID" value="SMD01134.1"/>
    <property type="molecule type" value="Genomic_DNA"/>
</dbReference>
<proteinExistence type="predicted"/>
<keyword evidence="6" id="KW-1185">Reference proteome</keyword>
<sequence>MQYERLKVTIAAFLLIQMIGVTGYMLIEDLSFIDALYFTVVTVATVGYGDIIPKTPVGRLFTMGLIISGVGMAYYTFMLIISALIEGQLKNVWGRRSMNRRIAAMNNHIIVCGAGRVGANTIERLLHEKENYVVIDRDQQIVDALMEQRIPAVHGDATFDEILLAAGVARAKGIITALSHDADNVYVTLTAKSMNPDITIVARAERPEAAEKLKRAGANTIIFPSVMGGRQLAASMTKPVVSDLVENVFYNQEIHVDIAQITVRPASPLVGKTLVQSAIKEQYDSIIVAIKRGETLLNNPRAQEVIQSGDIMILLGQRDHLYELNRVASLEFGLERDF</sequence>
<dbReference type="GO" id="GO:0008324">
    <property type="term" value="F:monoatomic cation transmembrane transporter activity"/>
    <property type="evidence" value="ECO:0007669"/>
    <property type="project" value="InterPro"/>
</dbReference>
<evidence type="ECO:0000313" key="6">
    <source>
        <dbReference type="Proteomes" id="UP000192738"/>
    </source>
</evidence>
<dbReference type="InterPro" id="IPR050721">
    <property type="entry name" value="Trk_Ktr_HKT_K-transport"/>
</dbReference>
<evidence type="ECO:0000259" key="3">
    <source>
        <dbReference type="PROSITE" id="PS51201"/>
    </source>
</evidence>